<comment type="cofactor">
    <cofactor evidence="1">
        <name>Mg(2+)</name>
        <dbReference type="ChEBI" id="CHEBI:18420"/>
    </cofactor>
</comment>
<keyword evidence="7" id="KW-0460">Magnesium</keyword>
<keyword evidence="2 8" id="KW-0808">Transferase</keyword>
<evidence type="ECO:0000256" key="1">
    <source>
        <dbReference type="ARBA" id="ARBA00001946"/>
    </source>
</evidence>
<name>A0A6P1YJA8_9HYPH</name>
<feature type="domain" description="Poly A polymerase head" evidence="9">
    <location>
        <begin position="25"/>
        <end position="148"/>
    </location>
</feature>
<comment type="similarity">
    <text evidence="8">Belongs to the tRNA nucleotidyltransferase/poly(A) polymerase family.</text>
</comment>
<gene>
    <name evidence="11" type="ORF">G3A50_02990</name>
</gene>
<dbReference type="AlphaFoldDB" id="A0A6P1YJA8"/>
<dbReference type="InterPro" id="IPR043519">
    <property type="entry name" value="NT_sf"/>
</dbReference>
<keyword evidence="4" id="KW-0548">Nucleotidyltransferase</keyword>
<dbReference type="GO" id="GO:0000049">
    <property type="term" value="F:tRNA binding"/>
    <property type="evidence" value="ECO:0007669"/>
    <property type="project" value="TreeGrafter"/>
</dbReference>
<dbReference type="EMBL" id="CP048630">
    <property type="protein sequence ID" value="QIB32786.1"/>
    <property type="molecule type" value="Genomic_DNA"/>
</dbReference>
<dbReference type="InterPro" id="IPR050264">
    <property type="entry name" value="Bact_CCA-adding_enz_type3_sf"/>
</dbReference>
<keyword evidence="3" id="KW-0819">tRNA processing</keyword>
<protein>
    <submittedName>
        <fullName evidence="11">CCA tRNA nucleotidyltransferase</fullName>
    </submittedName>
</protein>
<dbReference type="PANTHER" id="PTHR46173:SF1">
    <property type="entry name" value="CCA TRNA NUCLEOTIDYLTRANSFERASE 1, MITOCHONDRIAL"/>
    <property type="match status" value="1"/>
</dbReference>
<dbReference type="CDD" id="cd05398">
    <property type="entry name" value="NT_ClassII-CCAase"/>
    <property type="match status" value="1"/>
</dbReference>
<organism evidence="11 12">
    <name type="scientific">Ancylobacter pratisalsi</name>
    <dbReference type="NCBI Taxonomy" id="1745854"/>
    <lineage>
        <taxon>Bacteria</taxon>
        <taxon>Pseudomonadati</taxon>
        <taxon>Pseudomonadota</taxon>
        <taxon>Alphaproteobacteria</taxon>
        <taxon>Hyphomicrobiales</taxon>
        <taxon>Xanthobacteraceae</taxon>
        <taxon>Ancylobacter</taxon>
    </lineage>
</organism>
<evidence type="ECO:0000256" key="3">
    <source>
        <dbReference type="ARBA" id="ARBA00022694"/>
    </source>
</evidence>
<dbReference type="Gene3D" id="3.30.460.10">
    <property type="entry name" value="Beta Polymerase, domain 2"/>
    <property type="match status" value="1"/>
</dbReference>
<dbReference type="GO" id="GO:0000166">
    <property type="term" value="F:nucleotide binding"/>
    <property type="evidence" value="ECO:0007669"/>
    <property type="project" value="UniProtKB-KW"/>
</dbReference>
<evidence type="ECO:0000259" key="9">
    <source>
        <dbReference type="Pfam" id="PF01743"/>
    </source>
</evidence>
<dbReference type="Proteomes" id="UP000464751">
    <property type="component" value="Chromosome"/>
</dbReference>
<evidence type="ECO:0000256" key="7">
    <source>
        <dbReference type="ARBA" id="ARBA00022842"/>
    </source>
</evidence>
<dbReference type="Gene3D" id="1.10.3090.10">
    <property type="entry name" value="cca-adding enzyme, domain 2"/>
    <property type="match status" value="1"/>
</dbReference>
<reference evidence="11 12" key="1">
    <citation type="submission" date="2020-02" db="EMBL/GenBank/DDBJ databases">
        <authorList>
            <person name="Li G."/>
        </authorList>
    </citation>
    <scope>NUCLEOTIDE SEQUENCE [LARGE SCALE GENOMIC DNA]</scope>
    <source>
        <strain evidence="11 12">DSM 102029</strain>
    </source>
</reference>
<accession>A0A6P1YJA8</accession>
<feature type="domain" description="tRNA nucleotidyltransferase/poly(A) polymerase RNA and SrmB- binding" evidence="10">
    <location>
        <begin position="179"/>
        <end position="229"/>
    </location>
</feature>
<keyword evidence="8" id="KW-0694">RNA-binding</keyword>
<dbReference type="Pfam" id="PF01743">
    <property type="entry name" value="PolyA_pol"/>
    <property type="match status" value="1"/>
</dbReference>
<proteinExistence type="inferred from homology"/>
<dbReference type="InterPro" id="IPR002646">
    <property type="entry name" value="PolA_pol_head_dom"/>
</dbReference>
<keyword evidence="6" id="KW-0547">Nucleotide-binding</keyword>
<dbReference type="GO" id="GO:0008033">
    <property type="term" value="P:tRNA processing"/>
    <property type="evidence" value="ECO:0007669"/>
    <property type="project" value="UniProtKB-KW"/>
</dbReference>
<evidence type="ECO:0000256" key="6">
    <source>
        <dbReference type="ARBA" id="ARBA00022741"/>
    </source>
</evidence>
<evidence type="ECO:0000256" key="8">
    <source>
        <dbReference type="RuleBase" id="RU003953"/>
    </source>
</evidence>
<evidence type="ECO:0000256" key="5">
    <source>
        <dbReference type="ARBA" id="ARBA00022723"/>
    </source>
</evidence>
<evidence type="ECO:0000256" key="4">
    <source>
        <dbReference type="ARBA" id="ARBA00022695"/>
    </source>
</evidence>
<sequence length="417" mass="44375">MNPLLQHRPGLARVLDALNGAGEEARIVGGAVRDWLIGRGVRSDVDIATTARPDEVTRRARSAGLKPVPTGIEHGTVTVVAEGEPYEVTTLREDVETDGRRARVVFGRDWAHDAARRDFTMNALYLTRSGDLVDLVGGEADARAGRVRFIGDPDTRIREDYLRILRLFRFHAAFGKGPLDPEALAAAIRNREGLGQLSRERVRAETMKLLVAPRAGETLAQMDAAGLVALVIGGRADVPAFTRLARIEDATGLGPDGVRRLGALAVHGEADAAALRTALRLSNAEAARLEALAGPAPTPAMCEKGQKAFIYRMGRQTYLDRALIAFARSGAAPDNEGWRALVALAVEWEIPVFALRAADLIACGLTPGPALGAALKRAEEAWIEAGFPEARGALDAIAAEAAAKAGEGARALTPPPR</sequence>
<dbReference type="GO" id="GO:0016779">
    <property type="term" value="F:nucleotidyltransferase activity"/>
    <property type="evidence" value="ECO:0007669"/>
    <property type="project" value="UniProtKB-KW"/>
</dbReference>
<evidence type="ECO:0000259" key="10">
    <source>
        <dbReference type="Pfam" id="PF12627"/>
    </source>
</evidence>
<evidence type="ECO:0000256" key="2">
    <source>
        <dbReference type="ARBA" id="ARBA00022679"/>
    </source>
</evidence>
<keyword evidence="5" id="KW-0479">Metal-binding</keyword>
<dbReference type="SUPFAM" id="SSF81891">
    <property type="entry name" value="Poly A polymerase C-terminal region-like"/>
    <property type="match status" value="1"/>
</dbReference>
<dbReference type="GO" id="GO:0046872">
    <property type="term" value="F:metal ion binding"/>
    <property type="evidence" value="ECO:0007669"/>
    <property type="project" value="UniProtKB-KW"/>
</dbReference>
<dbReference type="PANTHER" id="PTHR46173">
    <property type="entry name" value="CCA TRNA NUCLEOTIDYLTRANSFERASE 1, MITOCHONDRIAL"/>
    <property type="match status" value="1"/>
</dbReference>
<evidence type="ECO:0000313" key="11">
    <source>
        <dbReference type="EMBL" id="QIB32786.1"/>
    </source>
</evidence>
<dbReference type="InterPro" id="IPR032828">
    <property type="entry name" value="PolyA_RNA-bd"/>
</dbReference>
<dbReference type="RefSeq" id="WP_163073873.1">
    <property type="nucleotide sequence ID" value="NZ_CP048630.1"/>
</dbReference>
<dbReference type="Pfam" id="PF12627">
    <property type="entry name" value="PolyA_pol_RNAbd"/>
    <property type="match status" value="1"/>
</dbReference>
<keyword evidence="12" id="KW-1185">Reference proteome</keyword>
<evidence type="ECO:0000313" key="12">
    <source>
        <dbReference type="Proteomes" id="UP000464751"/>
    </source>
</evidence>
<dbReference type="KEGG" id="apra:G3A50_02990"/>
<dbReference type="SUPFAM" id="SSF81301">
    <property type="entry name" value="Nucleotidyltransferase"/>
    <property type="match status" value="1"/>
</dbReference>